<evidence type="ECO:0000313" key="1">
    <source>
        <dbReference type="EMBL" id="SVD56102.1"/>
    </source>
</evidence>
<protein>
    <submittedName>
        <fullName evidence="1">Uncharacterized protein</fullName>
    </submittedName>
</protein>
<gene>
    <name evidence="1" type="ORF">METZ01_LOCUS408956</name>
</gene>
<name>A0A382WBD6_9ZZZZ</name>
<accession>A0A382WBD6</accession>
<organism evidence="1">
    <name type="scientific">marine metagenome</name>
    <dbReference type="NCBI Taxonomy" id="408172"/>
    <lineage>
        <taxon>unclassified sequences</taxon>
        <taxon>metagenomes</taxon>
        <taxon>ecological metagenomes</taxon>
    </lineage>
</organism>
<proteinExistence type="predicted"/>
<reference evidence="1" key="1">
    <citation type="submission" date="2018-05" db="EMBL/GenBank/DDBJ databases">
        <authorList>
            <person name="Lanie J.A."/>
            <person name="Ng W.-L."/>
            <person name="Kazmierczak K.M."/>
            <person name="Andrzejewski T.M."/>
            <person name="Davidsen T.M."/>
            <person name="Wayne K.J."/>
            <person name="Tettelin H."/>
            <person name="Glass J.I."/>
            <person name="Rusch D."/>
            <person name="Podicherti R."/>
            <person name="Tsui H.-C.T."/>
            <person name="Winkler M.E."/>
        </authorList>
    </citation>
    <scope>NUCLEOTIDE SEQUENCE</scope>
</reference>
<dbReference type="EMBL" id="UINC01158515">
    <property type="protein sequence ID" value="SVD56102.1"/>
    <property type="molecule type" value="Genomic_DNA"/>
</dbReference>
<feature type="non-terminal residue" evidence="1">
    <location>
        <position position="26"/>
    </location>
</feature>
<dbReference type="AlphaFoldDB" id="A0A382WBD6"/>
<sequence>MRMSLIASDDLSLQTNCFAGRQGLIL</sequence>